<keyword evidence="1" id="KW-0812">Transmembrane</keyword>
<feature type="transmembrane region" description="Helical" evidence="1">
    <location>
        <begin position="36"/>
        <end position="56"/>
    </location>
</feature>
<organism evidence="2 3">
    <name type="scientific">Armillaria borealis</name>
    <dbReference type="NCBI Taxonomy" id="47425"/>
    <lineage>
        <taxon>Eukaryota</taxon>
        <taxon>Fungi</taxon>
        <taxon>Dikarya</taxon>
        <taxon>Basidiomycota</taxon>
        <taxon>Agaricomycotina</taxon>
        <taxon>Agaricomycetes</taxon>
        <taxon>Agaricomycetidae</taxon>
        <taxon>Agaricales</taxon>
        <taxon>Marasmiineae</taxon>
        <taxon>Physalacriaceae</taxon>
        <taxon>Armillaria</taxon>
    </lineage>
</organism>
<proteinExistence type="predicted"/>
<comment type="caution">
    <text evidence="2">The sequence shown here is derived from an EMBL/GenBank/DDBJ whole genome shotgun (WGS) entry which is preliminary data.</text>
</comment>
<keyword evidence="1" id="KW-1133">Transmembrane helix</keyword>
<gene>
    <name evidence="2" type="ORF">EV421DRAFT_1780031</name>
</gene>
<keyword evidence="1" id="KW-0472">Membrane</keyword>
<evidence type="ECO:0000313" key="2">
    <source>
        <dbReference type="EMBL" id="KAK0449120.1"/>
    </source>
</evidence>
<dbReference type="Proteomes" id="UP001175226">
    <property type="component" value="Unassembled WGS sequence"/>
</dbReference>
<dbReference type="AlphaFoldDB" id="A0AA39MX62"/>
<keyword evidence="3" id="KW-1185">Reference proteome</keyword>
<evidence type="ECO:0000256" key="1">
    <source>
        <dbReference type="SAM" id="Phobius"/>
    </source>
</evidence>
<reference evidence="2" key="1">
    <citation type="submission" date="2023-06" db="EMBL/GenBank/DDBJ databases">
        <authorList>
            <consortium name="Lawrence Berkeley National Laboratory"/>
            <person name="Ahrendt S."/>
            <person name="Sahu N."/>
            <person name="Indic B."/>
            <person name="Wong-Bajracharya J."/>
            <person name="Merenyi Z."/>
            <person name="Ke H.-M."/>
            <person name="Monk M."/>
            <person name="Kocsube S."/>
            <person name="Drula E."/>
            <person name="Lipzen A."/>
            <person name="Balint B."/>
            <person name="Henrissat B."/>
            <person name="Andreopoulos B."/>
            <person name="Martin F.M."/>
            <person name="Harder C.B."/>
            <person name="Rigling D."/>
            <person name="Ford K.L."/>
            <person name="Foster G.D."/>
            <person name="Pangilinan J."/>
            <person name="Papanicolaou A."/>
            <person name="Barry K."/>
            <person name="LaButti K."/>
            <person name="Viragh M."/>
            <person name="Koriabine M."/>
            <person name="Yan M."/>
            <person name="Riley R."/>
            <person name="Champramary S."/>
            <person name="Plett K.L."/>
            <person name="Tsai I.J."/>
            <person name="Slot J."/>
            <person name="Sipos G."/>
            <person name="Plett J."/>
            <person name="Nagy L.G."/>
            <person name="Grigoriev I.V."/>
        </authorList>
    </citation>
    <scope>NUCLEOTIDE SEQUENCE</scope>
    <source>
        <strain evidence="2">FPL87.14</strain>
    </source>
</reference>
<accession>A0AA39MX62</accession>
<sequence length="190" mass="20468">MSRASISVSTCMYIPHPGYINLPIIHCLIRAPTMHFFTALPILAFITSVLAGSGSITKPAKGTSIMPGQSFAFHYDGMAEYSVSGYNYSVWLFTSLPLAFLPSQSFGAGHFFGRYNYANYPGVPYATNPAPANFTMPDLSASYGGFGRGKDASGATVYLAVIEEYAAGSTFGLQMNLATTWLVYNGTQHH</sequence>
<evidence type="ECO:0000313" key="3">
    <source>
        <dbReference type="Proteomes" id="UP001175226"/>
    </source>
</evidence>
<dbReference type="EMBL" id="JAUEPT010000008">
    <property type="protein sequence ID" value="KAK0449120.1"/>
    <property type="molecule type" value="Genomic_DNA"/>
</dbReference>
<name>A0AA39MX62_9AGAR</name>
<protein>
    <submittedName>
        <fullName evidence="2">Uncharacterized protein</fullName>
    </submittedName>
</protein>